<feature type="compositionally biased region" description="Polar residues" evidence="1">
    <location>
        <begin position="25"/>
        <end position="34"/>
    </location>
</feature>
<organism evidence="2 3">
    <name type="scientific">Leptomonas seymouri</name>
    <dbReference type="NCBI Taxonomy" id="5684"/>
    <lineage>
        <taxon>Eukaryota</taxon>
        <taxon>Discoba</taxon>
        <taxon>Euglenozoa</taxon>
        <taxon>Kinetoplastea</taxon>
        <taxon>Metakinetoplastina</taxon>
        <taxon>Trypanosomatida</taxon>
        <taxon>Trypanosomatidae</taxon>
        <taxon>Leishmaniinae</taxon>
        <taxon>Leptomonas</taxon>
    </lineage>
</organism>
<protein>
    <submittedName>
        <fullName evidence="2">Uncharacterized protein</fullName>
    </submittedName>
</protein>
<proteinExistence type="predicted"/>
<dbReference type="Proteomes" id="UP000038009">
    <property type="component" value="Unassembled WGS sequence"/>
</dbReference>
<reference evidence="2 3" key="1">
    <citation type="journal article" date="2015" name="PLoS Pathog.">
        <title>Leptomonas seymouri: Adaptations to the Dixenous Life Cycle Analyzed by Genome Sequencing, Transcriptome Profiling and Co-infection with Leishmania donovani.</title>
        <authorList>
            <person name="Kraeva N."/>
            <person name="Butenko A."/>
            <person name="Hlavacova J."/>
            <person name="Kostygov A."/>
            <person name="Myskova J."/>
            <person name="Grybchuk D."/>
            <person name="Lestinova T."/>
            <person name="Votypka J."/>
            <person name="Volf P."/>
            <person name="Opperdoes F."/>
            <person name="Flegontov P."/>
            <person name="Lukes J."/>
            <person name="Yurchenko V."/>
        </authorList>
    </citation>
    <scope>NUCLEOTIDE SEQUENCE [LARGE SCALE GENOMIC DNA]</scope>
    <source>
        <strain evidence="2 3">ATCC 30220</strain>
    </source>
</reference>
<evidence type="ECO:0000313" key="3">
    <source>
        <dbReference type="Proteomes" id="UP000038009"/>
    </source>
</evidence>
<evidence type="ECO:0000313" key="2">
    <source>
        <dbReference type="EMBL" id="KPI84127.1"/>
    </source>
</evidence>
<dbReference type="EMBL" id="LJSK01000287">
    <property type="protein sequence ID" value="KPI84127.1"/>
    <property type="molecule type" value="Genomic_DNA"/>
</dbReference>
<dbReference type="OrthoDB" id="278391at2759"/>
<dbReference type="OMA" id="ARRPFKW"/>
<evidence type="ECO:0000256" key="1">
    <source>
        <dbReference type="SAM" id="MobiDB-lite"/>
    </source>
</evidence>
<gene>
    <name evidence="2" type="ORF">ABL78_6825</name>
</gene>
<comment type="caution">
    <text evidence="2">The sequence shown here is derived from an EMBL/GenBank/DDBJ whole genome shotgun (WGS) entry which is preliminary data.</text>
</comment>
<dbReference type="VEuPathDB" id="TriTrypDB:Lsey_0287_0080"/>
<dbReference type="AlphaFoldDB" id="A0A0N0P3W5"/>
<sequence length="301" mass="31737">MGSAEAAGTPAATTRAKADTLARSDVSSTNRVTESSAGSGGGIAAEDQARLNKFGVLLVNVGAASEEAVFGAKDSAAMLAYRHQEMSDLLVINRRQDDAAAHPFQWYKPWTWWRSGPQVSPIVRAPAGKSSARGAPSSSAAAASMAVGATQTHGADLPLPPAAEQHVKQRKKGLPTVDMRPLTDSEVAALTPVVQEERAKVLKTEEHLHKALQNVEDMRHRYLVPSLDVHCEAEVAEVVRCYVKRHQATAGAVKAIDSASISSVEVPAVRADLLACGPMVQQLKACAGAMAMAYSHDSEVG</sequence>
<accession>A0A0N0P3W5</accession>
<feature type="region of interest" description="Disordered" evidence="1">
    <location>
        <begin position="1"/>
        <end position="43"/>
    </location>
</feature>
<name>A0A0N0P3W5_LEPSE</name>
<keyword evidence="3" id="KW-1185">Reference proteome</keyword>